<accession>A0A821IL24</accession>
<feature type="domain" description="Tyrosine-protein phosphatase" evidence="1">
    <location>
        <begin position="4"/>
        <end position="267"/>
    </location>
</feature>
<reference evidence="3" key="1">
    <citation type="submission" date="2021-02" db="EMBL/GenBank/DDBJ databases">
        <authorList>
            <person name="Nowell W R."/>
        </authorList>
    </citation>
    <scope>NUCLEOTIDE SEQUENCE</scope>
</reference>
<proteinExistence type="predicted"/>
<dbReference type="PROSITE" id="PS50055">
    <property type="entry name" value="TYR_PHOSPHATASE_PTP"/>
    <property type="match status" value="1"/>
</dbReference>
<evidence type="ECO:0000259" key="2">
    <source>
        <dbReference type="PROSITE" id="PS50056"/>
    </source>
</evidence>
<dbReference type="Proteomes" id="UP000663848">
    <property type="component" value="Unassembled WGS sequence"/>
</dbReference>
<dbReference type="PRINTS" id="PR00700">
    <property type="entry name" value="PRTYPHPHTASE"/>
</dbReference>
<dbReference type="CDD" id="cd00047">
    <property type="entry name" value="PTPc"/>
    <property type="match status" value="1"/>
</dbReference>
<dbReference type="SMART" id="SM00404">
    <property type="entry name" value="PTPc_motif"/>
    <property type="match status" value="1"/>
</dbReference>
<evidence type="ECO:0000313" key="3">
    <source>
        <dbReference type="EMBL" id="CAF4702720.1"/>
    </source>
</evidence>
<dbReference type="Pfam" id="PF00102">
    <property type="entry name" value="Y_phosphatase"/>
    <property type="match status" value="1"/>
</dbReference>
<feature type="domain" description="Tyrosine specific protein phosphatases" evidence="2">
    <location>
        <begin position="185"/>
        <end position="258"/>
    </location>
</feature>
<dbReference type="PANTHER" id="PTHR19134:SF449">
    <property type="entry name" value="TYROSINE-PROTEIN PHOSPHATASE 1"/>
    <property type="match status" value="1"/>
</dbReference>
<dbReference type="InterPro" id="IPR016130">
    <property type="entry name" value="Tyr_Pase_AS"/>
</dbReference>
<dbReference type="InterPro" id="IPR003595">
    <property type="entry name" value="Tyr_Pase_cat"/>
</dbReference>
<dbReference type="SUPFAM" id="SSF52799">
    <property type="entry name" value="(Phosphotyrosine protein) phosphatases II"/>
    <property type="match status" value="1"/>
</dbReference>
<dbReference type="Gene3D" id="3.90.190.10">
    <property type="entry name" value="Protein tyrosine phosphatase superfamily"/>
    <property type="match status" value="1"/>
</dbReference>
<protein>
    <submittedName>
        <fullName evidence="3">Uncharacterized protein</fullName>
    </submittedName>
</protein>
<dbReference type="EMBL" id="CAJOBR010002763">
    <property type="protein sequence ID" value="CAF4702720.1"/>
    <property type="molecule type" value="Genomic_DNA"/>
</dbReference>
<evidence type="ECO:0000259" key="1">
    <source>
        <dbReference type="PROSITE" id="PS50055"/>
    </source>
</evidence>
<feature type="non-terminal residue" evidence="3">
    <location>
        <position position="1"/>
    </location>
</feature>
<dbReference type="PROSITE" id="PS00383">
    <property type="entry name" value="TYR_PHOSPHATASE_1"/>
    <property type="match status" value="1"/>
</dbReference>
<evidence type="ECO:0000313" key="4">
    <source>
        <dbReference type="Proteomes" id="UP000663848"/>
    </source>
</evidence>
<dbReference type="InterPro" id="IPR050348">
    <property type="entry name" value="Protein-Tyr_Phosphatase"/>
</dbReference>
<comment type="caution">
    <text evidence="3">The sequence shown here is derived from an EMBL/GenBank/DDBJ whole genome shotgun (WGS) entry which is preliminary data.</text>
</comment>
<dbReference type="InterPro" id="IPR000242">
    <property type="entry name" value="PTP_cat"/>
</dbReference>
<dbReference type="AlphaFoldDB" id="A0A821IL24"/>
<name>A0A821IL24_9BILA</name>
<dbReference type="PROSITE" id="PS50056">
    <property type="entry name" value="TYR_PHOSPHATASE_2"/>
    <property type="match status" value="1"/>
</dbReference>
<dbReference type="GO" id="GO:0004725">
    <property type="term" value="F:protein tyrosine phosphatase activity"/>
    <property type="evidence" value="ECO:0007669"/>
    <property type="project" value="InterPro"/>
</dbReference>
<dbReference type="InterPro" id="IPR029021">
    <property type="entry name" value="Prot-tyrosine_phosphatase-like"/>
</dbReference>
<organism evidence="3 4">
    <name type="scientific">Rotaria socialis</name>
    <dbReference type="NCBI Taxonomy" id="392032"/>
    <lineage>
        <taxon>Eukaryota</taxon>
        <taxon>Metazoa</taxon>
        <taxon>Spiralia</taxon>
        <taxon>Gnathifera</taxon>
        <taxon>Rotifera</taxon>
        <taxon>Eurotatoria</taxon>
        <taxon>Bdelloidea</taxon>
        <taxon>Philodinida</taxon>
        <taxon>Philodinidae</taxon>
        <taxon>Rotaria</taxon>
    </lineage>
</organism>
<dbReference type="InterPro" id="IPR000387">
    <property type="entry name" value="Tyr_Pase_dom"/>
</dbReference>
<gene>
    <name evidence="3" type="ORF">QYT958_LOCUS17875</name>
</gene>
<dbReference type="PANTHER" id="PTHR19134">
    <property type="entry name" value="RECEPTOR-TYPE TYROSINE-PROTEIN PHOSPHATASE"/>
    <property type="match status" value="1"/>
</dbReference>
<dbReference type="SMART" id="SM00194">
    <property type="entry name" value="PTPc"/>
    <property type="match status" value="1"/>
</dbReference>
<sequence>DDEYLEEFRTLKAINEHEPAEFSSVAMLAEYKTLNRFQNIIPYDFNRVVLSTKPDYINASYIAIPIGDKSMKYIICPPPLPDSINDFWQMIFEAKVKCMIGIFNDQDLKKMKCPAYWPTSIKATMTLSPFLSLTLIKSRQLDESIDIKEFRIRASEQPHQKQEHSIIFLTYNKWPQDDKIPRDTHSFLNLIHLAHSYQTSDTPLLIHCNTGVGRTGCALLISLLLIKMIRGRTLDIYQMAKELRRQRCGIVQTEQQYRFIYDCARDALNMAIELSIMQSAQ</sequence>